<keyword evidence="1" id="KW-0812">Transmembrane</keyword>
<evidence type="ECO:0000313" key="3">
    <source>
        <dbReference type="WBParaSite" id="nRc.2.0.1.t18557-RA"/>
    </source>
</evidence>
<keyword evidence="2" id="KW-1185">Reference proteome</keyword>
<keyword evidence="1" id="KW-1133">Transmembrane helix</keyword>
<dbReference type="AlphaFoldDB" id="A0A915IXS6"/>
<accession>A0A915IXS6</accession>
<organism evidence="2 3">
    <name type="scientific">Romanomermis culicivorax</name>
    <name type="common">Nematode worm</name>
    <dbReference type="NCBI Taxonomy" id="13658"/>
    <lineage>
        <taxon>Eukaryota</taxon>
        <taxon>Metazoa</taxon>
        <taxon>Ecdysozoa</taxon>
        <taxon>Nematoda</taxon>
        <taxon>Enoplea</taxon>
        <taxon>Dorylaimia</taxon>
        <taxon>Mermithida</taxon>
        <taxon>Mermithoidea</taxon>
        <taxon>Mermithidae</taxon>
        <taxon>Romanomermis</taxon>
    </lineage>
</organism>
<dbReference type="WBParaSite" id="nRc.2.0.1.t18557-RA">
    <property type="protein sequence ID" value="nRc.2.0.1.t18557-RA"/>
    <property type="gene ID" value="nRc.2.0.1.g18557"/>
</dbReference>
<keyword evidence="1" id="KW-0472">Membrane</keyword>
<reference evidence="3" key="1">
    <citation type="submission" date="2022-11" db="UniProtKB">
        <authorList>
            <consortium name="WormBaseParasite"/>
        </authorList>
    </citation>
    <scope>IDENTIFICATION</scope>
</reference>
<dbReference type="Proteomes" id="UP000887565">
    <property type="component" value="Unplaced"/>
</dbReference>
<proteinExistence type="predicted"/>
<evidence type="ECO:0000313" key="2">
    <source>
        <dbReference type="Proteomes" id="UP000887565"/>
    </source>
</evidence>
<evidence type="ECO:0000256" key="1">
    <source>
        <dbReference type="SAM" id="Phobius"/>
    </source>
</evidence>
<protein>
    <submittedName>
        <fullName evidence="3">Uncharacterized protein</fullName>
    </submittedName>
</protein>
<sequence>MYLEKVYRLVSSIADLVAVLFGQLMAFVFDGFQLRIDFLQFGPSSSSATGFCSLINCCRKNSFWTCNLFNASRVDSIFACLTAISRSMSTLRT</sequence>
<name>A0A915IXS6_ROMCU</name>
<feature type="transmembrane region" description="Helical" evidence="1">
    <location>
        <begin position="6"/>
        <end position="29"/>
    </location>
</feature>